<dbReference type="EMBL" id="LUTY01001006">
    <property type="protein sequence ID" value="OAD22349.1"/>
    <property type="molecule type" value="Genomic_DNA"/>
</dbReference>
<dbReference type="CDD" id="cd00733">
    <property type="entry name" value="GlyRS_alpha_core"/>
    <property type="match status" value="1"/>
</dbReference>
<dbReference type="Gene3D" id="3.30.930.10">
    <property type="entry name" value="Bira Bifunctional Protein, Domain 2"/>
    <property type="match status" value="1"/>
</dbReference>
<evidence type="ECO:0000256" key="11">
    <source>
        <dbReference type="SAM" id="MobiDB-lite"/>
    </source>
</evidence>
<evidence type="ECO:0000313" key="13">
    <source>
        <dbReference type="Proteomes" id="UP000076962"/>
    </source>
</evidence>
<dbReference type="SUPFAM" id="SSF55681">
    <property type="entry name" value="Class II aaRS and biotin synthetases"/>
    <property type="match status" value="1"/>
</dbReference>
<dbReference type="Proteomes" id="UP000076962">
    <property type="component" value="Unassembled WGS sequence"/>
</dbReference>
<evidence type="ECO:0000256" key="9">
    <source>
        <dbReference type="HAMAP-Rule" id="MF_00254"/>
    </source>
</evidence>
<dbReference type="PROSITE" id="PS50861">
    <property type="entry name" value="AA_TRNA_LIGASE_II_GLYAB"/>
    <property type="match status" value="2"/>
</dbReference>
<evidence type="ECO:0000313" key="12">
    <source>
        <dbReference type="EMBL" id="OAD22349.1"/>
    </source>
</evidence>
<feature type="compositionally biased region" description="Polar residues" evidence="11">
    <location>
        <begin position="289"/>
        <end position="299"/>
    </location>
</feature>
<protein>
    <recommendedName>
        <fullName evidence="9 10">Multifunctional fusion protein</fullName>
    </recommendedName>
    <domain>
        <recommendedName>
            <fullName evidence="10">Glycine--tRNA ligase beta subunit</fullName>
            <ecNumber evidence="10">6.1.1.14</ecNumber>
        </recommendedName>
        <alternativeName>
            <fullName evidence="10">Glycyl-tRNA synthetase beta subunit</fullName>
            <shortName evidence="10">GlyRS</shortName>
        </alternativeName>
    </domain>
    <domain>
        <recommendedName>
            <fullName evidence="9">Glycine--tRNA ligase alpha subunit</fullName>
        </recommendedName>
        <alternativeName>
            <fullName evidence="9">Glycyl-tRNA synthetase alpha subunit</fullName>
        </alternativeName>
    </domain>
</protein>
<evidence type="ECO:0000256" key="10">
    <source>
        <dbReference type="HAMAP-Rule" id="MF_00255"/>
    </source>
</evidence>
<dbReference type="PATRIC" id="fig|1003181.4.peg.2540"/>
<evidence type="ECO:0000256" key="6">
    <source>
        <dbReference type="ARBA" id="ARBA00022917"/>
    </source>
</evidence>
<dbReference type="InterPro" id="IPR045864">
    <property type="entry name" value="aa-tRNA-synth_II/BPL/LPL"/>
</dbReference>
<keyword evidence="3 10" id="KW-0436">Ligase</keyword>
<evidence type="ECO:0000256" key="8">
    <source>
        <dbReference type="ARBA" id="ARBA00047937"/>
    </source>
</evidence>
<evidence type="ECO:0000256" key="4">
    <source>
        <dbReference type="ARBA" id="ARBA00022741"/>
    </source>
</evidence>
<dbReference type="GO" id="GO:0005524">
    <property type="term" value="F:ATP binding"/>
    <property type="evidence" value="ECO:0007669"/>
    <property type="project" value="UniProtKB-UniRule"/>
</dbReference>
<dbReference type="HAMAP" id="MF_00254">
    <property type="entry name" value="Gly_tRNA_synth_alpha"/>
    <property type="match status" value="1"/>
</dbReference>
<dbReference type="GO" id="GO:0004820">
    <property type="term" value="F:glycine-tRNA ligase activity"/>
    <property type="evidence" value="ECO:0007669"/>
    <property type="project" value="UniProtKB-UniRule"/>
</dbReference>
<dbReference type="PRINTS" id="PR01044">
    <property type="entry name" value="TRNASYNTHGA"/>
</dbReference>
<keyword evidence="7 10" id="KW-0030">Aminoacyl-tRNA synthetase</keyword>
<accession>A0A176S384</accession>
<dbReference type="NCBIfam" id="NF006827">
    <property type="entry name" value="PRK09348.1"/>
    <property type="match status" value="1"/>
</dbReference>
<keyword evidence="13" id="KW-1185">Reference proteome</keyword>
<sequence>MITKMTFQALILALQEYWAKQGCVLQQPYDMEVGAGTFHPATFLRAIGPEPWSAAYVQPSRRPTDGRYGENPNRLQHYYQYQVVIKPSPLNIQELYLGSLKMLGIDPLVHDIRFVEDNWESPTLGAWGLGWEVWLNGMEVTQFTYFQQVGGLECKPVTGEITYGLERIAMYLQGVESVYDLVWTEGVTYGDVFHQNEVEMSAYNFEHAPVNELFRLFDIYEKESQSLIEKGFALPAYELMLKTSHTFNLLDARHAISVTERQRYLLRVRTLARGVAQAYYERRESLNFPMSSQQPSSETLPFEKGELEEDSSETRDLLIEIGTEELPPKALQGLSEAFSSGLCRGLEQKQISYKVATPFATPRRLAVVIKGVATMQADRQTERRGPALAAAFDKNGQPTKAALGFARSCGVEVADLEQQKTEKGAWLYHRSTQPGQATATLIAEIIEAALAALPIPKRMRWSDLPFEFVRPVHWIVILFGKQVIDAQILGVRSGRETRGHRFHHPEPIALAQASDYTKRLEEQGHVIAAFAVRYEHIKVLVEDAAEEIGGEAIIKEDLLNEVTSLVEWPVAVTGTFDEKFLEVPPEALIATLKNHQKCFHVVNQEGKLLPRFITVSNIESRQPDVVRAGNERVIRPRLSDAAFFWKQDRKKSLESRLEQLKTVIFQKKLGSLYDKSQRIAKLSGIIAKQLGAEESQAIRAGQLSKCDLMTEMVGEFPELQGIMGEYYADNKEIATALREQYMPRFWGDALPGSPLGQALAIADKLDTLVGIFGIGQAPTGDKDPFGLRRAAIGVLRIMIEQCPLPLDIYQLLEEAQAAYPDNLLNAQATSQVFDFTLERLRGYYQEQDINLDSIEAVLVCRPTSPLDADRRIRGIEAFRELPAAMSLASANKRIHNILKKAKSCHRPYIRAFACHQSRFSPSPPQWAWF</sequence>
<keyword evidence="6 10" id="KW-0648">Protein biosynthesis</keyword>
<dbReference type="EC" id="6.1.1.14" evidence="10"/>
<dbReference type="HAMAP" id="MF_00255">
    <property type="entry name" value="Gly_tRNA_synth_beta"/>
    <property type="match status" value="1"/>
</dbReference>
<evidence type="ECO:0000256" key="5">
    <source>
        <dbReference type="ARBA" id="ARBA00022840"/>
    </source>
</evidence>
<comment type="catalytic activity">
    <reaction evidence="8 10">
        <text>tRNA(Gly) + glycine + ATP = glycyl-tRNA(Gly) + AMP + diphosphate</text>
        <dbReference type="Rhea" id="RHEA:16013"/>
        <dbReference type="Rhea" id="RHEA-COMP:9664"/>
        <dbReference type="Rhea" id="RHEA-COMP:9683"/>
        <dbReference type="ChEBI" id="CHEBI:30616"/>
        <dbReference type="ChEBI" id="CHEBI:33019"/>
        <dbReference type="ChEBI" id="CHEBI:57305"/>
        <dbReference type="ChEBI" id="CHEBI:78442"/>
        <dbReference type="ChEBI" id="CHEBI:78522"/>
        <dbReference type="ChEBI" id="CHEBI:456215"/>
        <dbReference type="EC" id="6.1.1.14"/>
    </reaction>
</comment>
<gene>
    <name evidence="9" type="primary">glyQ</name>
    <name evidence="10" type="synonym">glyS</name>
    <name evidence="12" type="ORF">THIOM_001851</name>
</gene>
<proteinExistence type="inferred from homology"/>
<organism evidence="12 13">
    <name type="scientific">Candidatus Thiomargarita nelsonii</name>
    <dbReference type="NCBI Taxonomy" id="1003181"/>
    <lineage>
        <taxon>Bacteria</taxon>
        <taxon>Pseudomonadati</taxon>
        <taxon>Pseudomonadota</taxon>
        <taxon>Gammaproteobacteria</taxon>
        <taxon>Thiotrichales</taxon>
        <taxon>Thiotrichaceae</taxon>
        <taxon>Thiomargarita</taxon>
    </lineage>
</organism>
<comment type="subcellular location">
    <subcellularLocation>
        <location evidence="10">Cytoplasm</location>
    </subcellularLocation>
</comment>
<dbReference type="Pfam" id="PF02092">
    <property type="entry name" value="tRNA_synt_2f"/>
    <property type="match status" value="1"/>
</dbReference>
<evidence type="ECO:0000256" key="7">
    <source>
        <dbReference type="ARBA" id="ARBA00023146"/>
    </source>
</evidence>
<feature type="region of interest" description="Disordered" evidence="11">
    <location>
        <begin position="289"/>
        <end position="309"/>
    </location>
</feature>
<dbReference type="AlphaFoldDB" id="A0A176S384"/>
<dbReference type="Gene3D" id="1.20.58.180">
    <property type="entry name" value="Class II aaRS and biotin synthetases, domain 2"/>
    <property type="match status" value="1"/>
</dbReference>
<dbReference type="NCBIfam" id="TIGR00211">
    <property type="entry name" value="glyS"/>
    <property type="match status" value="1"/>
</dbReference>
<dbReference type="FunFam" id="3.30.930.10:FF:000006">
    <property type="entry name" value="Glycine--tRNA ligase alpha subunit"/>
    <property type="match status" value="1"/>
</dbReference>
<dbReference type="InterPro" id="IPR006194">
    <property type="entry name" value="Gly-tRNA-synth_heterodimer"/>
</dbReference>
<keyword evidence="5 10" id="KW-0067">ATP-binding</keyword>
<comment type="similarity">
    <text evidence="1 10">Belongs to the class-II aminoacyl-tRNA synthetase family.</text>
</comment>
<dbReference type="GO" id="GO:0005829">
    <property type="term" value="C:cytosol"/>
    <property type="evidence" value="ECO:0007669"/>
    <property type="project" value="TreeGrafter"/>
</dbReference>
<keyword evidence="10" id="KW-0963">Cytoplasm</keyword>
<comment type="subunit">
    <text evidence="2 10">Tetramer of two alpha and two beta subunits.</text>
</comment>
<evidence type="ECO:0000256" key="1">
    <source>
        <dbReference type="ARBA" id="ARBA00008226"/>
    </source>
</evidence>
<dbReference type="SUPFAM" id="SSF109604">
    <property type="entry name" value="HD-domain/PDEase-like"/>
    <property type="match status" value="1"/>
</dbReference>
<dbReference type="GO" id="GO:0006426">
    <property type="term" value="P:glycyl-tRNA aminoacylation"/>
    <property type="evidence" value="ECO:0007669"/>
    <property type="project" value="UniProtKB-UniRule"/>
</dbReference>
<dbReference type="Pfam" id="PF02091">
    <property type="entry name" value="tRNA-synt_2e"/>
    <property type="match status" value="1"/>
</dbReference>
<evidence type="ECO:0000256" key="2">
    <source>
        <dbReference type="ARBA" id="ARBA00011209"/>
    </source>
</evidence>
<name>A0A176S384_9GAMM</name>
<dbReference type="NCBIfam" id="TIGR00388">
    <property type="entry name" value="glyQ"/>
    <property type="match status" value="1"/>
</dbReference>
<dbReference type="PANTHER" id="PTHR30075:SF2">
    <property type="entry name" value="GLYCINE--TRNA LIGASE, CHLOROPLASTIC_MITOCHONDRIAL 2"/>
    <property type="match status" value="1"/>
</dbReference>
<comment type="caution">
    <text evidence="12">The sequence shown here is derived from an EMBL/GenBank/DDBJ whole genome shotgun (WGS) entry which is preliminary data.</text>
</comment>
<dbReference type="InterPro" id="IPR002310">
    <property type="entry name" value="Gly-tRNA_ligase_asu"/>
</dbReference>
<evidence type="ECO:0000256" key="3">
    <source>
        <dbReference type="ARBA" id="ARBA00022598"/>
    </source>
</evidence>
<dbReference type="PANTHER" id="PTHR30075">
    <property type="entry name" value="GLYCYL-TRNA SYNTHETASE"/>
    <property type="match status" value="1"/>
</dbReference>
<keyword evidence="4 10" id="KW-0547">Nucleotide-binding</keyword>
<dbReference type="InterPro" id="IPR015944">
    <property type="entry name" value="Gly-tRNA-synth_bsu"/>
</dbReference>
<reference evidence="12 13" key="1">
    <citation type="submission" date="2016-05" db="EMBL/GenBank/DDBJ databases">
        <title>Single-cell genome of chain-forming Candidatus Thiomargarita nelsonii and comparison to other large sulfur-oxidizing bacteria.</title>
        <authorList>
            <person name="Winkel M."/>
            <person name="Salman V."/>
            <person name="Woyke T."/>
            <person name="Schulz-Vogt H."/>
            <person name="Richter M."/>
            <person name="Flood B."/>
            <person name="Bailey J."/>
            <person name="Amann R."/>
            <person name="Mussmann M."/>
        </authorList>
    </citation>
    <scope>NUCLEOTIDE SEQUENCE [LARGE SCALE GENOMIC DNA]</scope>
    <source>
        <strain evidence="12 13">THI036</strain>
    </source>
</reference>